<feature type="transmembrane region" description="Helical" evidence="4">
    <location>
        <begin position="105"/>
        <end position="127"/>
    </location>
</feature>
<dbReference type="PROSITE" id="PS01124">
    <property type="entry name" value="HTH_ARAC_FAMILY_2"/>
    <property type="match status" value="1"/>
</dbReference>
<evidence type="ECO:0000256" key="3">
    <source>
        <dbReference type="ARBA" id="ARBA00023163"/>
    </source>
</evidence>
<dbReference type="EMBL" id="DVHI01000020">
    <property type="protein sequence ID" value="HIR62138.1"/>
    <property type="molecule type" value="Genomic_DNA"/>
</dbReference>
<feature type="transmembrane region" description="Helical" evidence="4">
    <location>
        <begin position="37"/>
        <end position="59"/>
    </location>
</feature>
<comment type="caution">
    <text evidence="6">The sequence shown here is derived from an EMBL/GenBank/DDBJ whole genome shotgun (WGS) entry which is preliminary data.</text>
</comment>
<gene>
    <name evidence="6" type="ORF">IAC94_01270</name>
</gene>
<dbReference type="GO" id="GO:0043565">
    <property type="term" value="F:sequence-specific DNA binding"/>
    <property type="evidence" value="ECO:0007669"/>
    <property type="project" value="InterPro"/>
</dbReference>
<reference evidence="6" key="1">
    <citation type="submission" date="2020-10" db="EMBL/GenBank/DDBJ databases">
        <authorList>
            <person name="Gilroy R."/>
        </authorList>
    </citation>
    <scope>NUCLEOTIDE SEQUENCE</scope>
    <source>
        <strain evidence="6">ChiHjej13B12-12457</strain>
    </source>
</reference>
<keyword evidence="2" id="KW-0238">DNA-binding</keyword>
<keyword evidence="1" id="KW-0805">Transcription regulation</keyword>
<dbReference type="PANTHER" id="PTHR43280:SF29">
    <property type="entry name" value="ARAC-FAMILY TRANSCRIPTIONAL REGULATOR"/>
    <property type="match status" value="1"/>
</dbReference>
<feature type="domain" description="HTH araC/xylS-type" evidence="5">
    <location>
        <begin position="237"/>
        <end position="339"/>
    </location>
</feature>
<dbReference type="Proteomes" id="UP000886744">
    <property type="component" value="Unassembled WGS sequence"/>
</dbReference>
<keyword evidence="4" id="KW-0472">Membrane</keyword>
<evidence type="ECO:0000256" key="4">
    <source>
        <dbReference type="SAM" id="Phobius"/>
    </source>
</evidence>
<sequence length="352" mass="39567">MYPGPIWRDFTVFLFVMALCYVSGILARVWAPGADVSLAVDMVVMKLYLVSAVVPCFLLRRKAFADRPWTLFYVAVVLVAALFLISDVLISLGHGTLSRGILCRGAVAVNLVVFLVSIRYAVIFLGRDDVLNRALGRELLVNVAVLSLYNFLFLLYSFHLHIVLDYFLLVTGFAVVHTAMVLCLMQGRSLQACILPALSGLTGQDSGYDRLFISHDDGQQSGQETAGSPDSTTSLKDRLLGYFECEKPYLSKNLTMEEVAMRLFTNKTYLSKTINVEMNKNFRELVNYFRVKEAIRIFHEDDTLSMSELRDRCGFNNNASFTSAFKLNTGYTPGEWCRDMKNRKGKAVSKVE</sequence>
<dbReference type="InterPro" id="IPR009057">
    <property type="entry name" value="Homeodomain-like_sf"/>
</dbReference>
<dbReference type="Pfam" id="PF12833">
    <property type="entry name" value="HTH_18"/>
    <property type="match status" value="1"/>
</dbReference>
<keyword evidence="4" id="KW-0812">Transmembrane</keyword>
<protein>
    <submittedName>
        <fullName evidence="6">Helix-turn-helix transcriptional regulator</fullName>
    </submittedName>
</protein>
<evidence type="ECO:0000313" key="6">
    <source>
        <dbReference type="EMBL" id="HIR62138.1"/>
    </source>
</evidence>
<feature type="transmembrane region" description="Helical" evidence="4">
    <location>
        <begin position="12"/>
        <end position="31"/>
    </location>
</feature>
<dbReference type="InterPro" id="IPR018060">
    <property type="entry name" value="HTH_AraC"/>
</dbReference>
<accession>A0A9D1J620</accession>
<organism evidence="6 7">
    <name type="scientific">Candidatus Coprenecus avistercoris</name>
    <dbReference type="NCBI Taxonomy" id="2840730"/>
    <lineage>
        <taxon>Bacteria</taxon>
        <taxon>Pseudomonadati</taxon>
        <taxon>Bacteroidota</taxon>
        <taxon>Bacteroidia</taxon>
        <taxon>Bacteroidales</taxon>
        <taxon>Rikenellaceae</taxon>
        <taxon>Rikenellaceae incertae sedis</taxon>
        <taxon>Candidatus Coprenecus</taxon>
    </lineage>
</organism>
<dbReference type="Gene3D" id="1.10.10.60">
    <property type="entry name" value="Homeodomain-like"/>
    <property type="match status" value="2"/>
</dbReference>
<dbReference type="SUPFAM" id="SSF46689">
    <property type="entry name" value="Homeodomain-like"/>
    <property type="match status" value="1"/>
</dbReference>
<feature type="transmembrane region" description="Helical" evidence="4">
    <location>
        <begin position="139"/>
        <end position="160"/>
    </location>
</feature>
<dbReference type="SMART" id="SM00342">
    <property type="entry name" value="HTH_ARAC"/>
    <property type="match status" value="1"/>
</dbReference>
<dbReference type="AlphaFoldDB" id="A0A9D1J620"/>
<evidence type="ECO:0000256" key="2">
    <source>
        <dbReference type="ARBA" id="ARBA00023125"/>
    </source>
</evidence>
<dbReference type="GO" id="GO:0003700">
    <property type="term" value="F:DNA-binding transcription factor activity"/>
    <property type="evidence" value="ECO:0007669"/>
    <property type="project" value="InterPro"/>
</dbReference>
<feature type="transmembrane region" description="Helical" evidence="4">
    <location>
        <begin position="166"/>
        <end position="185"/>
    </location>
</feature>
<reference evidence="6" key="2">
    <citation type="journal article" date="2021" name="PeerJ">
        <title>Extensive microbial diversity within the chicken gut microbiome revealed by metagenomics and culture.</title>
        <authorList>
            <person name="Gilroy R."/>
            <person name="Ravi A."/>
            <person name="Getino M."/>
            <person name="Pursley I."/>
            <person name="Horton D.L."/>
            <person name="Alikhan N.F."/>
            <person name="Baker D."/>
            <person name="Gharbi K."/>
            <person name="Hall N."/>
            <person name="Watson M."/>
            <person name="Adriaenssens E.M."/>
            <person name="Foster-Nyarko E."/>
            <person name="Jarju S."/>
            <person name="Secka A."/>
            <person name="Antonio M."/>
            <person name="Oren A."/>
            <person name="Chaudhuri R.R."/>
            <person name="La Ragione R."/>
            <person name="Hildebrand F."/>
            <person name="Pallen M.J."/>
        </authorList>
    </citation>
    <scope>NUCLEOTIDE SEQUENCE</scope>
    <source>
        <strain evidence="6">ChiHjej13B12-12457</strain>
    </source>
</reference>
<feature type="transmembrane region" description="Helical" evidence="4">
    <location>
        <begin position="71"/>
        <end position="93"/>
    </location>
</feature>
<dbReference type="PANTHER" id="PTHR43280">
    <property type="entry name" value="ARAC-FAMILY TRANSCRIPTIONAL REGULATOR"/>
    <property type="match status" value="1"/>
</dbReference>
<keyword evidence="4" id="KW-1133">Transmembrane helix</keyword>
<keyword evidence="3" id="KW-0804">Transcription</keyword>
<proteinExistence type="predicted"/>
<evidence type="ECO:0000313" key="7">
    <source>
        <dbReference type="Proteomes" id="UP000886744"/>
    </source>
</evidence>
<evidence type="ECO:0000256" key="1">
    <source>
        <dbReference type="ARBA" id="ARBA00023015"/>
    </source>
</evidence>
<evidence type="ECO:0000259" key="5">
    <source>
        <dbReference type="PROSITE" id="PS01124"/>
    </source>
</evidence>
<name>A0A9D1J620_9BACT</name>